<accession>A0A543G1P5</accession>
<evidence type="ECO:0000313" key="2">
    <source>
        <dbReference type="Proteomes" id="UP000320773"/>
    </source>
</evidence>
<dbReference type="RefSeq" id="WP_089080871.1">
    <property type="nucleotide sequence ID" value="NZ_VFPJ01000001.1"/>
</dbReference>
<dbReference type="EMBL" id="VFPJ01000001">
    <property type="protein sequence ID" value="TQM40013.1"/>
    <property type="molecule type" value="Genomic_DNA"/>
</dbReference>
<proteinExistence type="predicted"/>
<dbReference type="Pfam" id="PF12686">
    <property type="entry name" value="DUF3800"/>
    <property type="match status" value="1"/>
</dbReference>
<sequence length="240" mass="29194">MNKLIYIDESCHLENDQLPLMCIGYTKIDAENYEQYKEELKAIKRKHHSPKEIKWNKVSFSRLDMYKDLIDYFFEKDIQFRAILVKNKSQLNHEKYNRGDHNSFYYKLVFLLLRNPWVNYNKDAFKVILDIKDTRGKERLLNLDKRLNEEYNKRFSIKSPFYFFQHIRSEENEFLQLTDLFIGAITYKARKEHKKNNASKVKIEIINYLEQKSGYVLHDGTDPLEEKFNIFDFQIQTNYR</sequence>
<name>A0A543G1P5_9FLAO</name>
<comment type="caution">
    <text evidence="1">The sequence shown here is derived from an EMBL/GenBank/DDBJ whole genome shotgun (WGS) entry which is preliminary data.</text>
</comment>
<gene>
    <name evidence="1" type="ORF">BC670_0870</name>
</gene>
<dbReference type="Proteomes" id="UP000320773">
    <property type="component" value="Unassembled WGS sequence"/>
</dbReference>
<dbReference type="AlphaFoldDB" id="A0A543G1P5"/>
<reference evidence="1 2" key="1">
    <citation type="submission" date="2019-06" db="EMBL/GenBank/DDBJ databases">
        <title>Genomic Encyclopedia of Archaeal and Bacterial Type Strains, Phase II (KMG-II): from individual species to whole genera.</title>
        <authorList>
            <person name="Goeker M."/>
        </authorList>
    </citation>
    <scope>NUCLEOTIDE SEQUENCE [LARGE SCALE GENOMIC DNA]</scope>
    <source>
        <strain evidence="1 2">DSM 24789</strain>
    </source>
</reference>
<organism evidence="1 2">
    <name type="scientific">Flavobacterium branchiophilum</name>
    <dbReference type="NCBI Taxonomy" id="55197"/>
    <lineage>
        <taxon>Bacteria</taxon>
        <taxon>Pseudomonadati</taxon>
        <taxon>Bacteroidota</taxon>
        <taxon>Flavobacteriia</taxon>
        <taxon>Flavobacteriales</taxon>
        <taxon>Flavobacteriaceae</taxon>
        <taxon>Flavobacterium</taxon>
    </lineage>
</organism>
<evidence type="ECO:0000313" key="1">
    <source>
        <dbReference type="EMBL" id="TQM40013.1"/>
    </source>
</evidence>
<dbReference type="InterPro" id="IPR024524">
    <property type="entry name" value="DUF3800"/>
</dbReference>
<protein>
    <submittedName>
        <fullName evidence="1">Uncharacterized protein DUF3800</fullName>
    </submittedName>
</protein>